<keyword evidence="9 12" id="KW-0648">Protein biosynthesis</keyword>
<dbReference type="InterPro" id="IPR014729">
    <property type="entry name" value="Rossmann-like_a/b/a_fold"/>
</dbReference>
<dbReference type="InterPro" id="IPR015803">
    <property type="entry name" value="Cys-tRNA-ligase"/>
</dbReference>
<evidence type="ECO:0000313" key="15">
    <source>
        <dbReference type="Proteomes" id="UP001595898"/>
    </source>
</evidence>
<dbReference type="InterPro" id="IPR032678">
    <property type="entry name" value="tRNA-synt_1_cat_dom"/>
</dbReference>
<dbReference type="PANTHER" id="PTHR10890:SF3">
    <property type="entry name" value="CYSTEINE--TRNA LIGASE, CYTOPLASMIC"/>
    <property type="match status" value="1"/>
</dbReference>
<dbReference type="Proteomes" id="UP001595898">
    <property type="component" value="Unassembled WGS sequence"/>
</dbReference>
<evidence type="ECO:0000256" key="2">
    <source>
        <dbReference type="ARBA" id="ARBA00005594"/>
    </source>
</evidence>
<dbReference type="Pfam" id="PF23493">
    <property type="entry name" value="CysS_C"/>
    <property type="match status" value="1"/>
</dbReference>
<comment type="cofactor">
    <cofactor evidence="12">
        <name>Zn(2+)</name>
        <dbReference type="ChEBI" id="CHEBI:29105"/>
    </cofactor>
    <text evidence="12">Binds 1 zinc ion per subunit.</text>
</comment>
<evidence type="ECO:0000256" key="12">
    <source>
        <dbReference type="HAMAP-Rule" id="MF_00041"/>
    </source>
</evidence>
<comment type="catalytic activity">
    <reaction evidence="11 12">
        <text>tRNA(Cys) + L-cysteine + ATP = L-cysteinyl-tRNA(Cys) + AMP + diphosphate</text>
        <dbReference type="Rhea" id="RHEA:17773"/>
        <dbReference type="Rhea" id="RHEA-COMP:9661"/>
        <dbReference type="Rhea" id="RHEA-COMP:9679"/>
        <dbReference type="ChEBI" id="CHEBI:30616"/>
        <dbReference type="ChEBI" id="CHEBI:33019"/>
        <dbReference type="ChEBI" id="CHEBI:35235"/>
        <dbReference type="ChEBI" id="CHEBI:78442"/>
        <dbReference type="ChEBI" id="CHEBI:78517"/>
        <dbReference type="ChEBI" id="CHEBI:456215"/>
        <dbReference type="EC" id="6.1.1.16"/>
    </reaction>
</comment>
<evidence type="ECO:0000256" key="10">
    <source>
        <dbReference type="ARBA" id="ARBA00023146"/>
    </source>
</evidence>
<feature type="domain" description="Cysteinyl-tRNA synthetase class Ia DALR" evidence="13">
    <location>
        <begin position="377"/>
        <end position="458"/>
    </location>
</feature>
<evidence type="ECO:0000256" key="1">
    <source>
        <dbReference type="ARBA" id="ARBA00004496"/>
    </source>
</evidence>
<dbReference type="InterPro" id="IPR056411">
    <property type="entry name" value="CysS_C"/>
</dbReference>
<name>A0ABD5PM83_9EURY</name>
<keyword evidence="10 12" id="KW-0030">Aminoacyl-tRNA synthetase</keyword>
<reference evidence="14 15" key="1">
    <citation type="journal article" date="2019" name="Int. J. Syst. Evol. Microbiol.">
        <title>The Global Catalogue of Microorganisms (GCM) 10K type strain sequencing project: providing services to taxonomists for standard genome sequencing and annotation.</title>
        <authorList>
            <consortium name="The Broad Institute Genomics Platform"/>
            <consortium name="The Broad Institute Genome Sequencing Center for Infectious Disease"/>
            <person name="Wu L."/>
            <person name="Ma J."/>
        </authorList>
    </citation>
    <scope>NUCLEOTIDE SEQUENCE [LARGE SCALE GENOMIC DNA]</scope>
    <source>
        <strain evidence="14 15">WLHS5</strain>
    </source>
</reference>
<keyword evidence="6 12" id="KW-0547">Nucleotide-binding</keyword>
<feature type="short sequence motif" description="'HIGH' region" evidence="12">
    <location>
        <begin position="31"/>
        <end position="41"/>
    </location>
</feature>
<dbReference type="GO" id="GO:0004817">
    <property type="term" value="F:cysteine-tRNA ligase activity"/>
    <property type="evidence" value="ECO:0007669"/>
    <property type="project" value="UniProtKB-UniRule"/>
</dbReference>
<sequence length="512" mass="57357">MTLHVTNTLTGEKEPFEPQDPENVLLYYCGLTVSDPPHLGHARSWVHVDVMHRWLEYLGYEVRHVENFTDVNEKIVARVGEDDLGEDEADVAETYIERTIDDMRSLNLLRAEVYPRVSEHVPEIVDLVETLIEKGYAYEANGSVYFDVTKFDDYGALSNQELDEIESQGDPDERSEKRNPADFALWKANGVEPDAIAEHRHEGAAPAEAACETALTWDSPWGEGRPGWHIECSAMSMTHLGETLDLHVGGRDLVFPHHENEIAQSEAATDRQFANYWLHCELFQMDDEKMSSSLGNFVTVDDAVDRWGTNVLRTFLTAGSYNSKQLYGDEPIAEAEERWERLERAHEAAVETIDSPDAFSKLEDDRLRTETDDARAAFAEAMNDDFNTREAQSALLSIATAINRHLEYASQNGDAASERGEADGYDYRGLRRAVEALEELGGVLGLSFTGETTGSATLAGDVVELVLDVREQERADGNYDRADELRDELEAIGIEVQDTDDGPTYRLPSDAE</sequence>
<dbReference type="SMART" id="SM00840">
    <property type="entry name" value="DALR_2"/>
    <property type="match status" value="1"/>
</dbReference>
<evidence type="ECO:0000256" key="6">
    <source>
        <dbReference type="ARBA" id="ARBA00022741"/>
    </source>
</evidence>
<dbReference type="CDD" id="cd00672">
    <property type="entry name" value="CysRS_core"/>
    <property type="match status" value="1"/>
</dbReference>
<keyword evidence="4 12" id="KW-0436">Ligase</keyword>
<feature type="binding site" evidence="12">
    <location>
        <position position="29"/>
    </location>
    <ligand>
        <name>Zn(2+)</name>
        <dbReference type="ChEBI" id="CHEBI:29105"/>
    </ligand>
</feature>
<dbReference type="GO" id="GO:0005524">
    <property type="term" value="F:ATP binding"/>
    <property type="evidence" value="ECO:0007669"/>
    <property type="project" value="UniProtKB-UniRule"/>
</dbReference>
<dbReference type="SUPFAM" id="SSF47323">
    <property type="entry name" value="Anticodon-binding domain of a subclass of class I aminoacyl-tRNA synthetases"/>
    <property type="match status" value="1"/>
</dbReference>
<feature type="binding site" evidence="12">
    <location>
        <position position="292"/>
    </location>
    <ligand>
        <name>ATP</name>
        <dbReference type="ChEBI" id="CHEBI:30616"/>
    </ligand>
</feature>
<dbReference type="InterPro" id="IPR015273">
    <property type="entry name" value="Cys-tRNA-synt_Ia_DALR"/>
</dbReference>
<evidence type="ECO:0000256" key="5">
    <source>
        <dbReference type="ARBA" id="ARBA00022723"/>
    </source>
</evidence>
<organism evidence="14 15">
    <name type="scientific">Halosolutus amylolyticus</name>
    <dbReference type="NCBI Taxonomy" id="2932267"/>
    <lineage>
        <taxon>Archaea</taxon>
        <taxon>Methanobacteriati</taxon>
        <taxon>Methanobacteriota</taxon>
        <taxon>Stenosarchaea group</taxon>
        <taxon>Halobacteria</taxon>
        <taxon>Halobacteriales</taxon>
        <taxon>Natrialbaceae</taxon>
        <taxon>Halosolutus</taxon>
    </lineage>
</organism>
<protein>
    <recommendedName>
        <fullName evidence="12">Cysteine--tRNA ligase</fullName>
        <ecNumber evidence="12">6.1.1.16</ecNumber>
    </recommendedName>
    <alternativeName>
        <fullName evidence="12">Cysteinyl-tRNA synthetase</fullName>
        <shortName evidence="12">CysRS</shortName>
    </alternativeName>
</protein>
<keyword evidence="15" id="KW-1185">Reference proteome</keyword>
<dbReference type="Pfam" id="PF09190">
    <property type="entry name" value="DALR_2"/>
    <property type="match status" value="1"/>
</dbReference>
<dbReference type="Gene3D" id="1.20.120.1910">
    <property type="entry name" value="Cysteine-tRNA ligase, C-terminal anti-codon recognition domain"/>
    <property type="match status" value="1"/>
</dbReference>
<evidence type="ECO:0000256" key="3">
    <source>
        <dbReference type="ARBA" id="ARBA00022490"/>
    </source>
</evidence>
<keyword evidence="8 12" id="KW-0067">ATP-binding</keyword>
<dbReference type="Pfam" id="PF01406">
    <property type="entry name" value="tRNA-synt_1e"/>
    <property type="match status" value="1"/>
</dbReference>
<comment type="subcellular location">
    <subcellularLocation>
        <location evidence="1 12">Cytoplasm</location>
    </subcellularLocation>
</comment>
<feature type="binding site" evidence="12">
    <location>
        <position position="232"/>
    </location>
    <ligand>
        <name>Zn(2+)</name>
        <dbReference type="ChEBI" id="CHEBI:29105"/>
    </ligand>
</feature>
<dbReference type="NCBIfam" id="TIGR00435">
    <property type="entry name" value="cysS"/>
    <property type="match status" value="1"/>
</dbReference>
<evidence type="ECO:0000256" key="9">
    <source>
        <dbReference type="ARBA" id="ARBA00022917"/>
    </source>
</evidence>
<feature type="binding site" evidence="12">
    <location>
        <position position="257"/>
    </location>
    <ligand>
        <name>Zn(2+)</name>
        <dbReference type="ChEBI" id="CHEBI:29105"/>
    </ligand>
</feature>
<evidence type="ECO:0000256" key="8">
    <source>
        <dbReference type="ARBA" id="ARBA00022840"/>
    </source>
</evidence>
<dbReference type="GO" id="GO:0005737">
    <property type="term" value="C:cytoplasm"/>
    <property type="evidence" value="ECO:0007669"/>
    <property type="project" value="UniProtKB-SubCell"/>
</dbReference>
<dbReference type="AlphaFoldDB" id="A0ABD5PM83"/>
<evidence type="ECO:0000313" key="14">
    <source>
        <dbReference type="EMBL" id="MFC4541695.1"/>
    </source>
</evidence>
<dbReference type="EMBL" id="JBHSFA010000003">
    <property type="protein sequence ID" value="MFC4541695.1"/>
    <property type="molecule type" value="Genomic_DNA"/>
</dbReference>
<dbReference type="GO" id="GO:0008270">
    <property type="term" value="F:zinc ion binding"/>
    <property type="evidence" value="ECO:0007669"/>
    <property type="project" value="UniProtKB-UniRule"/>
</dbReference>
<keyword evidence="3 12" id="KW-0963">Cytoplasm</keyword>
<keyword evidence="7 12" id="KW-0862">Zinc</keyword>
<dbReference type="EC" id="6.1.1.16" evidence="12"/>
<accession>A0ABD5PM83</accession>
<proteinExistence type="inferred from homology"/>
<keyword evidence="5 12" id="KW-0479">Metal-binding</keyword>
<evidence type="ECO:0000259" key="13">
    <source>
        <dbReference type="SMART" id="SM00840"/>
    </source>
</evidence>
<dbReference type="InterPro" id="IPR009080">
    <property type="entry name" value="tRNAsynth_Ia_anticodon-bd"/>
</dbReference>
<dbReference type="RefSeq" id="WP_250142309.1">
    <property type="nucleotide sequence ID" value="NZ_JALIQP010000006.1"/>
</dbReference>
<dbReference type="PRINTS" id="PR00983">
    <property type="entry name" value="TRNASYNTHCYS"/>
</dbReference>
<comment type="caution">
    <text evidence="14">The sequence shown here is derived from an EMBL/GenBank/DDBJ whole genome shotgun (WGS) entry which is preliminary data.</text>
</comment>
<gene>
    <name evidence="12 14" type="primary">cysS</name>
    <name evidence="14" type="ORF">ACFO5R_07120</name>
</gene>
<dbReference type="InterPro" id="IPR024909">
    <property type="entry name" value="Cys-tRNA/MSH_ligase"/>
</dbReference>
<feature type="short sequence motif" description="'KMSKS' region" evidence="12">
    <location>
        <begin position="289"/>
        <end position="293"/>
    </location>
</feature>
<dbReference type="Gene3D" id="3.40.50.620">
    <property type="entry name" value="HUPs"/>
    <property type="match status" value="1"/>
</dbReference>
<evidence type="ECO:0000256" key="4">
    <source>
        <dbReference type="ARBA" id="ARBA00022598"/>
    </source>
</evidence>
<comment type="similarity">
    <text evidence="2 12">Belongs to the class-I aminoacyl-tRNA synthetase family.</text>
</comment>
<evidence type="ECO:0000256" key="7">
    <source>
        <dbReference type="ARBA" id="ARBA00022833"/>
    </source>
</evidence>
<evidence type="ECO:0000256" key="11">
    <source>
        <dbReference type="ARBA" id="ARBA00047398"/>
    </source>
</evidence>
<feature type="binding site" evidence="12">
    <location>
        <position position="261"/>
    </location>
    <ligand>
        <name>Zn(2+)</name>
        <dbReference type="ChEBI" id="CHEBI:29105"/>
    </ligand>
</feature>
<dbReference type="HAMAP" id="MF_00041">
    <property type="entry name" value="Cys_tRNA_synth"/>
    <property type="match status" value="1"/>
</dbReference>
<dbReference type="PANTHER" id="PTHR10890">
    <property type="entry name" value="CYSTEINYL-TRNA SYNTHETASE"/>
    <property type="match status" value="1"/>
</dbReference>
<dbReference type="GO" id="GO:0006423">
    <property type="term" value="P:cysteinyl-tRNA aminoacylation"/>
    <property type="evidence" value="ECO:0007669"/>
    <property type="project" value="UniProtKB-UniRule"/>
</dbReference>
<dbReference type="SUPFAM" id="SSF52374">
    <property type="entry name" value="Nucleotidylyl transferase"/>
    <property type="match status" value="1"/>
</dbReference>